<dbReference type="Proteomes" id="UP001576784">
    <property type="component" value="Unassembled WGS sequence"/>
</dbReference>
<feature type="region of interest" description="Disordered" evidence="3">
    <location>
        <begin position="1722"/>
        <end position="1791"/>
    </location>
</feature>
<protein>
    <submittedName>
        <fullName evidence="5">Strawberry notch C-terminal domain-containing protein</fullName>
    </submittedName>
</protein>
<feature type="region of interest" description="Disordered" evidence="3">
    <location>
        <begin position="1053"/>
        <end position="1077"/>
    </location>
</feature>
<dbReference type="Pfam" id="PF13871">
    <property type="entry name" value="Helicase_C_4"/>
    <property type="match status" value="1"/>
</dbReference>
<keyword evidence="6" id="KW-1185">Reference proteome</keyword>
<dbReference type="InterPro" id="IPR014001">
    <property type="entry name" value="Helicase_ATP-bd"/>
</dbReference>
<feature type="region of interest" description="Disordered" evidence="3">
    <location>
        <begin position="352"/>
        <end position="371"/>
    </location>
</feature>
<feature type="compositionally biased region" description="Low complexity" evidence="3">
    <location>
        <begin position="2188"/>
        <end position="2205"/>
    </location>
</feature>
<reference evidence="5 6" key="1">
    <citation type="submission" date="2024-09" db="EMBL/GenBank/DDBJ databases">
        <title>Floridaenema gen nov. (Aerosakkonemataceae, Aerosakkonematales ord. nov., Cyanobacteria) from benthic tropical and subtropical fresh waters, with the description of four new species.</title>
        <authorList>
            <person name="Moretto J.A."/>
            <person name="Berthold D.E."/>
            <person name="Lefler F.W."/>
            <person name="Huang I.-S."/>
            <person name="Laughinghouse H. IV."/>
        </authorList>
    </citation>
    <scope>NUCLEOTIDE SEQUENCE [LARGE SCALE GENOMIC DNA]</scope>
    <source>
        <strain evidence="5 6">BLCC-F50</strain>
    </source>
</reference>
<dbReference type="SUPFAM" id="SSF53335">
    <property type="entry name" value="S-adenosyl-L-methionine-dependent methyltransferases"/>
    <property type="match status" value="1"/>
</dbReference>
<feature type="region of interest" description="Disordered" evidence="3">
    <location>
        <begin position="2178"/>
        <end position="2213"/>
    </location>
</feature>
<keyword evidence="2" id="KW-0175">Coiled coil</keyword>
<dbReference type="Pfam" id="PF13872">
    <property type="entry name" value="AAA_34"/>
    <property type="match status" value="1"/>
</dbReference>
<organism evidence="5 6">
    <name type="scientific">Floridaenema flaviceps BLCC-F50</name>
    <dbReference type="NCBI Taxonomy" id="3153642"/>
    <lineage>
        <taxon>Bacteria</taxon>
        <taxon>Bacillati</taxon>
        <taxon>Cyanobacteriota</taxon>
        <taxon>Cyanophyceae</taxon>
        <taxon>Oscillatoriophycideae</taxon>
        <taxon>Aerosakkonematales</taxon>
        <taxon>Aerosakkonemataceae</taxon>
        <taxon>Floridanema</taxon>
        <taxon>Floridanema flaviceps</taxon>
    </lineage>
</organism>
<dbReference type="InterPro" id="IPR026937">
    <property type="entry name" value="SBNO_Helicase_C_dom"/>
</dbReference>
<dbReference type="InterPro" id="IPR029063">
    <property type="entry name" value="SAM-dependent_MTases_sf"/>
</dbReference>
<evidence type="ECO:0000256" key="2">
    <source>
        <dbReference type="SAM" id="Coils"/>
    </source>
</evidence>
<dbReference type="PROSITE" id="PS51192">
    <property type="entry name" value="HELICASE_ATP_BIND_1"/>
    <property type="match status" value="1"/>
</dbReference>
<sequence length="2377" mass="263801">MKEESALKLISELSDYFYAGNSFASIIEARKFAEQIGGEKIESGTVQAKYLDEIVESALTRAANRIVSDSNSDIEAFDRLINLYQRQPSLNVKTSTSVAQQAYSTPIPIAYLAATLAGIDETKTVYEPTGGHGSLLIKAAKNLAQVNELNPERAHDLIAQGFSVTQNDAITYTPTDEFDVVILNPPFGTIQDKNGQTKRFLIEAGAAVKPGQTWQTTQLDHVIALRSLTSMKTDGKAVLILGGKLGQNEKTRSNRYNTQMSRAFYQTLYSNYNVTKHISIDGNLYRKQGAGFPIDLIVIDGIGRSNRQLPASDTPKVYTSFAQLKELFNESAIESTNQPQQSINLVADTARGSQYPDRNLGGSSSENTINRESNSLFGTTETSGVWINNSGTDDNRKNGSLPKDANSIEHEIPQLDSPLFQEQGKPTDSFFLGESDHVGQRLPLGNDELRNENGISRNGSYFSTEITGEHLDAGFVELVNNGDELRFLNRNKGDKTMAEEIENNQEEPPLQVAYKPGSGGLSLNTLVPTNLSNATQRSLSRLTQKVRPQVERFYELRGISVPERFEAKDIIDTFVMEQLDIPDKETLYSRFSAEQIDAGALFISTVLEGKTFIQGDQTGIGKGRNAALAIDWAIKHGMTPIFITQSPELHSAMMSDLADIGRGNLRPFPTTGERIDTPNNGVIKLSNTNQKQLMNQFSQSRNLGNQYDFIVTTYSQLQNVKGNETSRHEFLRNIAPNALIIMDECHNAVGSRNPQTQSSRARFARELLNNSRGGLLLSATSMKDANYSLYAKTDMLLAVDGNVAALDALAARGGIPMMQMVSVGLASSGQYIRRERSYEGVEVGVTVAEIDLSTLDQIYSVMADIVRFDDIKQEGIKAQDKALKAEAKAVLNDDSVGMAGADSSNFTAIMHNLSSQLLLAAKAETSVQWAVKQRELGKKPVLSLYNTMGSAIDRYVEEKGLKPGDAIDISFGDLLKHYAERSREIRTKDAFGDQNKRRLTDEEIGSEGVLVWDKIMSEIDNIDFSSLPVSPIDYISNRLQKYGIKTGEVTGRDSQINYSENPPTYEVRSPKESSAQGRKEAVDRFNSGRIDAIILNSAGSTGISLHASEKFSDKSIRVMGILQADPKITGFMQMLGRIHRTGQVALPEFEFISTSAPAEVRPTAVLLKKLAALNANTTATRQSAFSLDNTVDFLNEYGDQIVAEILSENPRINEKLDYPLDYDADNYEPGDDARKVTGRAILLSIEEQKWFLDTLTERYSELVTQMEAIGESTLEAKSVDLDARTLARMEVKPADIPGDSPFTEAVYLEVIDAKTPVKPYTQLQCVNQVRSALELEPVADINEHDFYGVCKQGEETAANTKSELKAALEEYRTLAIKNKSEKRIEKINSALDNNYGHISKVLDTMPVGQTVRVLTGQNIFYGVVTKIWQTDRGADEIEGRISNPAAPSNWKVKLAIADTARELSVPMSKINQSSESSIWVEPAETDSFKVNIYEIFDQRQSKSREQRQIFTGNILRAYTMFNGSGRVINFTDNKGNVRQGILMPKGFDIQKSLEAEPVKMPTISDIKRFITSETNYLGHVKTEDGILKIQARGNQQGYMLSTPISKAAGGGYYLDKNLIEACGAEFTSIGDVMRVMVPEERIEQVLDYLISVQQHTLCAFEQREEARKMLGIELPTMEALEAGTFGSSGDFVPYVDETNYEQTKLDLEKLFTISKPELELNSAQLEPQNQPDINELDSPKPGEVSPQNPDAQTTDNSLETIQNSSLIETPPESLSKQVSESKTEEKSKQIGRRTKEFVRNATNPYIRAKLEGLAVSSIGFGTELFDTNQTAKLIEIFEQHADYRQNLDSRTALEGNLTNAVLDMHANWMSNKTARQVVLGLIEQVELAQVAYEKELYKDDALYGTPFWSMIQTMSKIDSVVDERTAEVSLDPRLQALPSEEVEVLLETLLANKLTTNTVQQLHQTAPDAAKLLFENAAAEAITSRHLATKSENYMILTSDDTTHQELINGLYDAYLTHLNLKSVSQEFIGKSVTETFPSSETITHQINIASPQQQKEAGAKKVATLLHKSGLATEIMKGEDFHLKVENSPYIPLVIERHENELYLTHYLEQGGDTFIDSEMVYRIGDDGSLKLKEVATQNPFIGGEARSHDRGFAQMFSSNLIAQGFAEATAKALNSMNKEAVEPTQSPESENTSNSSISSDSSTLNQPIDNEPNYFTSLNQLRLWYVQARDLGRDSSYLEQIKSLGEQMKACSKEAVQYPERSVSDFPINAETQTAMQADFDAYRQQTDYIFQATHTILQKLGKKQGAAQVFEGKYYRLEATNDTAKVVEKNRGEILIVDKNQIILTKVNSIDRQKFSQLCVKLTRNSTRETGQER</sequence>
<proteinExistence type="inferred from homology"/>
<dbReference type="RefSeq" id="WP_413267405.1">
    <property type="nucleotide sequence ID" value="NZ_JBHFNR010000265.1"/>
</dbReference>
<dbReference type="Pfam" id="PF21849">
    <property type="entry name" value="DUF6908"/>
    <property type="match status" value="1"/>
</dbReference>
<name>A0ABV4Y1C2_9CYAN</name>
<evidence type="ECO:0000313" key="5">
    <source>
        <dbReference type="EMBL" id="MFB2897794.1"/>
    </source>
</evidence>
<feature type="compositionally biased region" description="Polar residues" evidence="3">
    <location>
        <begin position="1053"/>
        <end position="1062"/>
    </location>
</feature>
<dbReference type="PANTHER" id="PTHR12706:SF30">
    <property type="entry name" value="PROTEIN STRAWBERRY NOTCH-RELATED"/>
    <property type="match status" value="1"/>
</dbReference>
<feature type="compositionally biased region" description="Polar residues" evidence="3">
    <location>
        <begin position="1745"/>
        <end position="1778"/>
    </location>
</feature>
<dbReference type="PROSITE" id="PS00092">
    <property type="entry name" value="N6_MTASE"/>
    <property type="match status" value="1"/>
</dbReference>
<dbReference type="PANTHER" id="PTHR12706">
    <property type="entry name" value="STRAWBERRY NOTCH-RELATED"/>
    <property type="match status" value="1"/>
</dbReference>
<evidence type="ECO:0000259" key="4">
    <source>
        <dbReference type="PROSITE" id="PS51192"/>
    </source>
</evidence>
<dbReference type="SMART" id="SM00490">
    <property type="entry name" value="HELICc"/>
    <property type="match status" value="1"/>
</dbReference>
<evidence type="ECO:0000256" key="1">
    <source>
        <dbReference type="ARBA" id="ARBA00006992"/>
    </source>
</evidence>
<dbReference type="InterPro" id="IPR054203">
    <property type="entry name" value="DUF6908"/>
</dbReference>
<comment type="caution">
    <text evidence="5">The sequence shown here is derived from an EMBL/GenBank/DDBJ whole genome shotgun (WGS) entry which is preliminary data.</text>
</comment>
<feature type="compositionally biased region" description="Basic and acidic residues" evidence="3">
    <location>
        <begin position="1779"/>
        <end position="1791"/>
    </location>
</feature>
<gene>
    <name evidence="5" type="ORF">ACE1CI_33170</name>
</gene>
<dbReference type="SUPFAM" id="SSF52540">
    <property type="entry name" value="P-loop containing nucleoside triphosphate hydrolases"/>
    <property type="match status" value="2"/>
</dbReference>
<dbReference type="Gene3D" id="3.40.50.300">
    <property type="entry name" value="P-loop containing nucleotide triphosphate hydrolases"/>
    <property type="match status" value="2"/>
</dbReference>
<feature type="coiled-coil region" evidence="2">
    <location>
        <begin position="1350"/>
        <end position="1377"/>
    </location>
</feature>
<dbReference type="EMBL" id="JBHFNR010000265">
    <property type="protein sequence ID" value="MFB2897794.1"/>
    <property type="molecule type" value="Genomic_DNA"/>
</dbReference>
<feature type="compositionally biased region" description="Polar residues" evidence="3">
    <location>
        <begin position="1722"/>
        <end position="1732"/>
    </location>
</feature>
<dbReference type="InterPro" id="IPR039187">
    <property type="entry name" value="SNO_AAA"/>
</dbReference>
<accession>A0ABV4Y1C2</accession>
<evidence type="ECO:0000313" key="6">
    <source>
        <dbReference type="Proteomes" id="UP001576784"/>
    </source>
</evidence>
<feature type="compositionally biased region" description="Polar residues" evidence="3">
    <location>
        <begin position="361"/>
        <end position="371"/>
    </location>
</feature>
<dbReference type="Gene3D" id="3.40.50.150">
    <property type="entry name" value="Vaccinia Virus protein VP39"/>
    <property type="match status" value="1"/>
</dbReference>
<dbReference type="InterPro" id="IPR026741">
    <property type="entry name" value="SNO"/>
</dbReference>
<dbReference type="InterPro" id="IPR001650">
    <property type="entry name" value="Helicase_C-like"/>
</dbReference>
<comment type="similarity">
    <text evidence="1">Belongs to the SBNO family.</text>
</comment>
<dbReference type="InterPro" id="IPR027417">
    <property type="entry name" value="P-loop_NTPase"/>
</dbReference>
<dbReference type="InterPro" id="IPR002052">
    <property type="entry name" value="DNA_methylase_N6_adenine_CS"/>
</dbReference>
<feature type="domain" description="Helicase ATP-binding" evidence="4">
    <location>
        <begin position="603"/>
        <end position="799"/>
    </location>
</feature>
<evidence type="ECO:0000256" key="3">
    <source>
        <dbReference type="SAM" id="MobiDB-lite"/>
    </source>
</evidence>